<feature type="compositionally biased region" description="Basic and acidic residues" evidence="1">
    <location>
        <begin position="280"/>
        <end position="302"/>
    </location>
</feature>
<proteinExistence type="predicted"/>
<dbReference type="Proteomes" id="UP000283269">
    <property type="component" value="Unassembled WGS sequence"/>
</dbReference>
<sequence length="418" mass="46440">MAPQTRSGAPTSASGPISTATPSSVAPKRGRQRLKSDAAQVPSKRTRRGARGTNDDNDDANDPDDEYDDYEDCLTAKPRSRGSKATRLVKKGAPRRKPAHEKAREEAGVDIPHDKALTYTERVLETSGTTVAPPPRRSGRVSAAAPTPALVSAASSSRRREDADAYAEPVEDNHGNDQEDGGYHDNDEDRDHDKDRDREYDEDRDREYDEDRDREYDEDRDHDKDEGEGRDHNEDEDEGRDHDEDEDKGRDHDEHEHGHDGRHGNDHGEDSEGNNVANDSHAEDNDGHNDDDNSEARGEGGRDAAAAAKPAQEIVRVVHLVYANSSARRDHDRTPTRSVHDPTTPRGRDFDKASTRLDKGKASTAHHHAYGGSSTPHAPVHHTFYSRDRGNSTSRFRALSSERHRHQEGEVSTTHPDE</sequence>
<protein>
    <submittedName>
        <fullName evidence="2">Uncharacterized protein</fullName>
    </submittedName>
</protein>
<feature type="compositionally biased region" description="Acidic residues" evidence="1">
    <location>
        <begin position="55"/>
        <end position="72"/>
    </location>
</feature>
<gene>
    <name evidence="2" type="ORF">CVT25_010444</name>
</gene>
<feature type="compositionally biased region" description="Basic residues" evidence="1">
    <location>
        <begin position="78"/>
        <end position="99"/>
    </location>
</feature>
<name>A0A409XGS7_PSICY</name>
<feature type="region of interest" description="Disordered" evidence="1">
    <location>
        <begin position="1"/>
        <end position="418"/>
    </location>
</feature>
<evidence type="ECO:0000256" key="1">
    <source>
        <dbReference type="SAM" id="MobiDB-lite"/>
    </source>
</evidence>
<dbReference type="STRING" id="93625.A0A409XGS7"/>
<feature type="compositionally biased region" description="Basic and acidic residues" evidence="1">
    <location>
        <begin position="346"/>
        <end position="361"/>
    </location>
</feature>
<comment type="caution">
    <text evidence="2">The sequence shown here is derived from an EMBL/GenBank/DDBJ whole genome shotgun (WGS) entry which is preliminary data.</text>
</comment>
<feature type="compositionally biased region" description="Basic and acidic residues" evidence="1">
    <location>
        <begin position="327"/>
        <end position="340"/>
    </location>
</feature>
<feature type="compositionally biased region" description="Low complexity" evidence="1">
    <location>
        <begin position="141"/>
        <end position="156"/>
    </location>
</feature>
<feature type="non-terminal residue" evidence="2">
    <location>
        <position position="418"/>
    </location>
</feature>
<feature type="compositionally biased region" description="Basic and acidic residues" evidence="1">
    <location>
        <begin position="400"/>
        <end position="418"/>
    </location>
</feature>
<accession>A0A409XGS7</accession>
<evidence type="ECO:0000313" key="3">
    <source>
        <dbReference type="Proteomes" id="UP000283269"/>
    </source>
</evidence>
<evidence type="ECO:0000313" key="2">
    <source>
        <dbReference type="EMBL" id="PPQ89955.1"/>
    </source>
</evidence>
<feature type="compositionally biased region" description="Basic and acidic residues" evidence="1">
    <location>
        <begin position="100"/>
        <end position="116"/>
    </location>
</feature>
<feature type="compositionally biased region" description="Polar residues" evidence="1">
    <location>
        <begin position="1"/>
        <end position="24"/>
    </location>
</feature>
<organism evidence="2 3">
    <name type="scientific">Psilocybe cyanescens</name>
    <dbReference type="NCBI Taxonomy" id="93625"/>
    <lineage>
        <taxon>Eukaryota</taxon>
        <taxon>Fungi</taxon>
        <taxon>Dikarya</taxon>
        <taxon>Basidiomycota</taxon>
        <taxon>Agaricomycotina</taxon>
        <taxon>Agaricomycetes</taxon>
        <taxon>Agaricomycetidae</taxon>
        <taxon>Agaricales</taxon>
        <taxon>Agaricineae</taxon>
        <taxon>Strophariaceae</taxon>
        <taxon>Psilocybe</taxon>
    </lineage>
</organism>
<reference evidence="2 3" key="1">
    <citation type="journal article" date="2018" name="Evol. Lett.">
        <title>Horizontal gene cluster transfer increased hallucinogenic mushroom diversity.</title>
        <authorList>
            <person name="Reynolds H.T."/>
            <person name="Vijayakumar V."/>
            <person name="Gluck-Thaler E."/>
            <person name="Korotkin H.B."/>
            <person name="Matheny P.B."/>
            <person name="Slot J.C."/>
        </authorList>
    </citation>
    <scope>NUCLEOTIDE SEQUENCE [LARGE SCALE GENOMIC DNA]</scope>
    <source>
        <strain evidence="2 3">2631</strain>
    </source>
</reference>
<dbReference type="InParanoid" id="A0A409XGS7"/>
<dbReference type="AlphaFoldDB" id="A0A409XGS7"/>
<feature type="compositionally biased region" description="Basic and acidic residues" evidence="1">
    <location>
        <begin position="171"/>
        <end position="270"/>
    </location>
</feature>
<keyword evidence="3" id="KW-1185">Reference proteome</keyword>
<dbReference type="EMBL" id="NHYD01001761">
    <property type="protein sequence ID" value="PPQ89955.1"/>
    <property type="molecule type" value="Genomic_DNA"/>
</dbReference>